<comment type="caution">
    <text evidence="2">The sequence shown here is derived from an EMBL/GenBank/DDBJ whole genome shotgun (WGS) entry which is preliminary data.</text>
</comment>
<dbReference type="InterPro" id="IPR029052">
    <property type="entry name" value="Metallo-depent_PP-like"/>
</dbReference>
<gene>
    <name evidence="2" type="ORF">JMN32_14580</name>
</gene>
<proteinExistence type="predicted"/>
<organism evidence="2 3">
    <name type="scientific">Fulvivirga marina</name>
    <dbReference type="NCBI Taxonomy" id="2494733"/>
    <lineage>
        <taxon>Bacteria</taxon>
        <taxon>Pseudomonadati</taxon>
        <taxon>Bacteroidota</taxon>
        <taxon>Cytophagia</taxon>
        <taxon>Cytophagales</taxon>
        <taxon>Fulvivirgaceae</taxon>
        <taxon>Fulvivirga</taxon>
    </lineage>
</organism>
<reference evidence="2" key="1">
    <citation type="submission" date="2021-01" db="EMBL/GenBank/DDBJ databases">
        <title>Fulvivirga kasyanovii gen. nov., sp nov., a novel member of the phylum Bacteroidetes isolated from seawater in a mussel farm.</title>
        <authorList>
            <person name="Zhao L.-H."/>
            <person name="Wang Z.-J."/>
        </authorList>
    </citation>
    <scope>NUCLEOTIDE SEQUENCE</scope>
    <source>
        <strain evidence="2">29W222</strain>
    </source>
</reference>
<dbReference type="InterPro" id="IPR050126">
    <property type="entry name" value="Ap4A_hydrolase"/>
</dbReference>
<sequence length="228" mass="25977">MKQFVVGDIHGAYKALIQCLERSSFDYENDQLVCLGDVCDGWPETNQAIEELLKIRNLVFILGNHDHWTLEWALGGNVNDIWLSQGGANTIKSYPGGMPDTHVNLLQNARYYYLNKNKLFVHAGIDPEVPLEVQGPSTFLWDRSLYRTAMARRINGDQKNITPYDEVFIGHTPIHKYNDRPIKSCEVWLMDTGAGWDGTLTLMNIETKEVFISDRVDKMYPPGSGRIK</sequence>
<dbReference type="EMBL" id="JAEUGD010000043">
    <property type="protein sequence ID" value="MBL6447541.1"/>
    <property type="molecule type" value="Genomic_DNA"/>
</dbReference>
<feature type="domain" description="Calcineurin-like phosphoesterase" evidence="1">
    <location>
        <begin position="3"/>
        <end position="175"/>
    </location>
</feature>
<dbReference type="GO" id="GO:0005737">
    <property type="term" value="C:cytoplasm"/>
    <property type="evidence" value="ECO:0007669"/>
    <property type="project" value="TreeGrafter"/>
</dbReference>
<dbReference type="Pfam" id="PF00149">
    <property type="entry name" value="Metallophos"/>
    <property type="match status" value="1"/>
</dbReference>
<dbReference type="Gene3D" id="3.60.21.10">
    <property type="match status" value="1"/>
</dbReference>
<dbReference type="PANTHER" id="PTHR42850">
    <property type="entry name" value="METALLOPHOSPHOESTERASE"/>
    <property type="match status" value="1"/>
</dbReference>
<dbReference type="PANTHER" id="PTHR42850:SF4">
    <property type="entry name" value="ZINC-DEPENDENT ENDOPOLYPHOSPHATASE"/>
    <property type="match status" value="1"/>
</dbReference>
<dbReference type="SUPFAM" id="SSF56300">
    <property type="entry name" value="Metallo-dependent phosphatases"/>
    <property type="match status" value="1"/>
</dbReference>
<dbReference type="Proteomes" id="UP000614216">
    <property type="component" value="Unassembled WGS sequence"/>
</dbReference>
<accession>A0A937KBY2</accession>
<dbReference type="RefSeq" id="WP_202857073.1">
    <property type="nucleotide sequence ID" value="NZ_JAEUGD010000043.1"/>
</dbReference>
<name>A0A937KBY2_9BACT</name>
<dbReference type="GO" id="GO:0110154">
    <property type="term" value="P:RNA decapping"/>
    <property type="evidence" value="ECO:0007669"/>
    <property type="project" value="TreeGrafter"/>
</dbReference>
<dbReference type="InterPro" id="IPR004843">
    <property type="entry name" value="Calcineurin-like_PHP"/>
</dbReference>
<keyword evidence="3" id="KW-1185">Reference proteome</keyword>
<dbReference type="GO" id="GO:0008803">
    <property type="term" value="F:bis(5'-nucleosyl)-tetraphosphatase (symmetrical) activity"/>
    <property type="evidence" value="ECO:0007669"/>
    <property type="project" value="TreeGrafter"/>
</dbReference>
<evidence type="ECO:0000313" key="2">
    <source>
        <dbReference type="EMBL" id="MBL6447541.1"/>
    </source>
</evidence>
<evidence type="ECO:0000259" key="1">
    <source>
        <dbReference type="Pfam" id="PF00149"/>
    </source>
</evidence>
<protein>
    <submittedName>
        <fullName evidence="2">Metallophosphoesterase</fullName>
    </submittedName>
</protein>
<dbReference type="GO" id="GO:0016791">
    <property type="term" value="F:phosphatase activity"/>
    <property type="evidence" value="ECO:0007669"/>
    <property type="project" value="TreeGrafter"/>
</dbReference>
<evidence type="ECO:0000313" key="3">
    <source>
        <dbReference type="Proteomes" id="UP000614216"/>
    </source>
</evidence>
<dbReference type="AlphaFoldDB" id="A0A937KBY2"/>